<feature type="domain" description="Cadherin" evidence="11">
    <location>
        <begin position="145"/>
        <end position="229"/>
    </location>
</feature>
<gene>
    <name evidence="12" type="ORF">XENOCAPTIV_018995</name>
</gene>
<feature type="transmembrane region" description="Helical" evidence="10">
    <location>
        <begin position="20"/>
        <end position="37"/>
    </location>
</feature>
<feature type="domain" description="Cadherin" evidence="11">
    <location>
        <begin position="88"/>
        <end position="144"/>
    </location>
</feature>
<dbReference type="Pfam" id="PF08266">
    <property type="entry name" value="Cadherin_2"/>
    <property type="match status" value="1"/>
</dbReference>
<dbReference type="InterPro" id="IPR013164">
    <property type="entry name" value="Cadherin_N"/>
</dbReference>
<evidence type="ECO:0000256" key="2">
    <source>
        <dbReference type="ARBA" id="ARBA00022692"/>
    </source>
</evidence>
<dbReference type="PROSITE" id="PS50268">
    <property type="entry name" value="CADHERIN_2"/>
    <property type="match status" value="2"/>
</dbReference>
<evidence type="ECO:0000256" key="9">
    <source>
        <dbReference type="PROSITE-ProRule" id="PRU00043"/>
    </source>
</evidence>
<feature type="non-terminal residue" evidence="12">
    <location>
        <position position="229"/>
    </location>
</feature>
<keyword evidence="7 10" id="KW-0472">Membrane</keyword>
<evidence type="ECO:0000256" key="8">
    <source>
        <dbReference type="ARBA" id="ARBA00023180"/>
    </source>
</evidence>
<evidence type="ECO:0000256" key="5">
    <source>
        <dbReference type="ARBA" id="ARBA00022889"/>
    </source>
</evidence>
<name>A0ABV0RI13_9TELE</name>
<evidence type="ECO:0000256" key="7">
    <source>
        <dbReference type="ARBA" id="ARBA00023136"/>
    </source>
</evidence>
<dbReference type="PRINTS" id="PR00205">
    <property type="entry name" value="CADHERIN"/>
</dbReference>
<comment type="caution">
    <text evidence="12">The sequence shown here is derived from an EMBL/GenBank/DDBJ whole genome shotgun (WGS) entry which is preliminary data.</text>
</comment>
<dbReference type="Proteomes" id="UP001434883">
    <property type="component" value="Unassembled WGS sequence"/>
</dbReference>
<dbReference type="CDD" id="cd11304">
    <property type="entry name" value="Cadherin_repeat"/>
    <property type="match status" value="2"/>
</dbReference>
<organism evidence="12 13">
    <name type="scientific">Xenoophorus captivus</name>
    <dbReference type="NCBI Taxonomy" id="1517983"/>
    <lineage>
        <taxon>Eukaryota</taxon>
        <taxon>Metazoa</taxon>
        <taxon>Chordata</taxon>
        <taxon>Craniata</taxon>
        <taxon>Vertebrata</taxon>
        <taxon>Euteleostomi</taxon>
        <taxon>Actinopterygii</taxon>
        <taxon>Neopterygii</taxon>
        <taxon>Teleostei</taxon>
        <taxon>Neoteleostei</taxon>
        <taxon>Acanthomorphata</taxon>
        <taxon>Ovalentaria</taxon>
        <taxon>Atherinomorphae</taxon>
        <taxon>Cyprinodontiformes</taxon>
        <taxon>Goodeidae</taxon>
        <taxon>Xenoophorus</taxon>
    </lineage>
</organism>
<keyword evidence="6 10" id="KW-1133">Transmembrane helix</keyword>
<evidence type="ECO:0000259" key="11">
    <source>
        <dbReference type="PROSITE" id="PS50268"/>
    </source>
</evidence>
<dbReference type="Gene3D" id="2.60.40.60">
    <property type="entry name" value="Cadherins"/>
    <property type="match status" value="2"/>
</dbReference>
<evidence type="ECO:0000256" key="1">
    <source>
        <dbReference type="ARBA" id="ARBA00004167"/>
    </source>
</evidence>
<dbReference type="PANTHER" id="PTHR24028:SF114">
    <property type="entry name" value="PCDH2G3 PROTEIN-RELATED"/>
    <property type="match status" value="1"/>
</dbReference>
<dbReference type="PANTHER" id="PTHR24028">
    <property type="entry name" value="CADHERIN-87A"/>
    <property type="match status" value="1"/>
</dbReference>
<evidence type="ECO:0000313" key="13">
    <source>
        <dbReference type="Proteomes" id="UP001434883"/>
    </source>
</evidence>
<evidence type="ECO:0000256" key="10">
    <source>
        <dbReference type="SAM" id="Phobius"/>
    </source>
</evidence>
<keyword evidence="13" id="KW-1185">Reference proteome</keyword>
<evidence type="ECO:0000256" key="4">
    <source>
        <dbReference type="ARBA" id="ARBA00022837"/>
    </source>
</evidence>
<keyword evidence="8" id="KW-0325">Glycoprotein</keyword>
<dbReference type="PROSITE" id="PS00232">
    <property type="entry name" value="CADHERIN_1"/>
    <property type="match status" value="1"/>
</dbReference>
<dbReference type="InterPro" id="IPR015919">
    <property type="entry name" value="Cadherin-like_sf"/>
</dbReference>
<evidence type="ECO:0000313" key="12">
    <source>
        <dbReference type="EMBL" id="MEQ2207805.1"/>
    </source>
</evidence>
<keyword evidence="5" id="KW-0130">Cell adhesion</keyword>
<keyword evidence="2 10" id="KW-0812">Transmembrane</keyword>
<dbReference type="InterPro" id="IPR020894">
    <property type="entry name" value="Cadherin_CS"/>
</dbReference>
<reference evidence="12 13" key="1">
    <citation type="submission" date="2021-06" db="EMBL/GenBank/DDBJ databases">
        <authorList>
            <person name="Palmer J.M."/>
        </authorList>
    </citation>
    <scope>NUCLEOTIDE SEQUENCE [LARGE SCALE GENOMIC DNA]</scope>
    <source>
        <strain evidence="12 13">XC_2019</strain>
        <tissue evidence="12">Muscle</tissue>
    </source>
</reference>
<dbReference type="Pfam" id="PF00028">
    <property type="entry name" value="Cadherin"/>
    <property type="match status" value="1"/>
</dbReference>
<evidence type="ECO:0000256" key="3">
    <source>
        <dbReference type="ARBA" id="ARBA00022737"/>
    </source>
</evidence>
<keyword evidence="4 9" id="KW-0106">Calcium</keyword>
<accession>A0ABV0RI13</accession>
<comment type="subcellular location">
    <subcellularLocation>
        <location evidence="1">Membrane</location>
        <topology evidence="1">Single-pass membrane protein</topology>
    </subcellularLocation>
</comment>
<dbReference type="InterPro" id="IPR050174">
    <property type="entry name" value="Protocadherin/Cadherin-CA"/>
</dbReference>
<dbReference type="InterPro" id="IPR002126">
    <property type="entry name" value="Cadherin-like_dom"/>
</dbReference>
<sequence length="229" mass="25579">MCANTLKDICPMTGDKGYPALVPFICFVFFIVTKPLVKGDLSYSFPEEMKPGFVIGNVANDLGLNLGTLSSRRARVDIEGARKRYCEINLNTGDLITSERIDREGLCGKKTSCVLKIDLVLENPLELHRVGLRVQDVNDNSPKFKRNLIEMEISESAVRGNRFSIEEAHDADTGQNDVQRYILEKNDNFVLAADNKNVQLILETSLDREKQKEMNLLLTALDGGSPQKS</sequence>
<dbReference type="EMBL" id="JAHRIN010046012">
    <property type="protein sequence ID" value="MEQ2207805.1"/>
    <property type="molecule type" value="Genomic_DNA"/>
</dbReference>
<dbReference type="SUPFAM" id="SSF49313">
    <property type="entry name" value="Cadherin-like"/>
    <property type="match status" value="2"/>
</dbReference>
<protein>
    <recommendedName>
        <fullName evidence="11">Cadherin domain-containing protein</fullName>
    </recommendedName>
</protein>
<proteinExistence type="predicted"/>
<keyword evidence="3" id="KW-0677">Repeat</keyword>
<evidence type="ECO:0000256" key="6">
    <source>
        <dbReference type="ARBA" id="ARBA00022989"/>
    </source>
</evidence>